<evidence type="ECO:0000313" key="4">
    <source>
        <dbReference type="EMBL" id="MDF2953991.1"/>
    </source>
</evidence>
<dbReference type="GO" id="GO:0005525">
    <property type="term" value="F:GTP binding"/>
    <property type="evidence" value="ECO:0007669"/>
    <property type="project" value="UniProtKB-KW"/>
</dbReference>
<dbReference type="Gene3D" id="1.20.120.1380">
    <property type="entry name" value="Flagellar FlhF biosynthesis protein, N domain"/>
    <property type="match status" value="1"/>
</dbReference>
<accession>A0AAE3P6D5</accession>
<sequence length="336" mass="39198">MKIKKFRGKTILEALKKVKKEFGEEAVILSSEQIKTEEGTICEITAAIEEEEIKIKDNFQNFNTKAGKSEYKFEDYHSIKEEILEIKKILKQILNSQFKDISYLNLVEKGIPPFIAQKLSTANPNLTEFISKALKQKGSVPNSKYQVFIGDSGSGKTTNIFKLATWYKYKHDAKVLVVSLDNYKVGNNYQTKRLAELLEVDFEILDLEELKEVEPILDKYNYVLIDTPSLEKRLLINDLEELILRMPFLRFQWVVRATEHYEYILKQWEKIEKLPVEGILLTFVDRVYNSLPLFWILDERIPPITFISNGERLPEDILKAEEDIIKKLILKDIVNI</sequence>
<dbReference type="Gene3D" id="3.40.50.300">
    <property type="entry name" value="P-loop containing nucleotide triphosphate hydrolases"/>
    <property type="match status" value="1"/>
</dbReference>
<keyword evidence="4" id="KW-0969">Cilium</keyword>
<dbReference type="SUPFAM" id="SSF52540">
    <property type="entry name" value="P-loop containing nucleoside triphosphate hydrolases"/>
    <property type="match status" value="1"/>
</dbReference>
<dbReference type="GO" id="GO:0006614">
    <property type="term" value="P:SRP-dependent cotranslational protein targeting to membrane"/>
    <property type="evidence" value="ECO:0007669"/>
    <property type="project" value="InterPro"/>
</dbReference>
<dbReference type="EMBL" id="JAPHEG010000005">
    <property type="protein sequence ID" value="MDF2953991.1"/>
    <property type="molecule type" value="Genomic_DNA"/>
</dbReference>
<evidence type="ECO:0000256" key="1">
    <source>
        <dbReference type="ARBA" id="ARBA00022741"/>
    </source>
</evidence>
<protein>
    <submittedName>
        <fullName evidence="4">Flagellar biosynthesis GTPase FlhF</fullName>
    </submittedName>
</protein>
<dbReference type="AlphaFoldDB" id="A0AAE3P6D5"/>
<gene>
    <name evidence="4" type="ORF">OD816_001236</name>
</gene>
<keyword evidence="4" id="KW-0282">Flagellum</keyword>
<keyword evidence="4" id="KW-0966">Cell projection</keyword>
<feature type="domain" description="SRP54-type proteins GTP-binding" evidence="3">
    <location>
        <begin position="143"/>
        <end position="331"/>
    </location>
</feature>
<comment type="caution">
    <text evidence="4">The sequence shown here is derived from an EMBL/GenBank/DDBJ whole genome shotgun (WGS) entry which is preliminary data.</text>
</comment>
<dbReference type="SMART" id="SM00962">
    <property type="entry name" value="SRP54"/>
    <property type="match status" value="1"/>
</dbReference>
<dbReference type="InterPro" id="IPR027417">
    <property type="entry name" value="P-loop_NTPase"/>
</dbReference>
<keyword evidence="1" id="KW-0547">Nucleotide-binding</keyword>
<proteinExistence type="predicted"/>
<reference evidence="4" key="1">
    <citation type="submission" date="2022-11" db="EMBL/GenBank/DDBJ databases">
        <title>Candidatus Alkanophaga archaea from heated hydrothermal vent sediment oxidize petroleum alkanes.</title>
        <authorList>
            <person name="Zehnle H."/>
            <person name="Laso-Perez R."/>
            <person name="Lipp J."/>
            <person name="Teske A."/>
            <person name="Wegener G."/>
        </authorList>
    </citation>
    <scope>NUCLEOTIDE SEQUENCE</scope>
    <source>
        <strain evidence="4">MCA70</strain>
    </source>
</reference>
<dbReference type="Proteomes" id="UP001144110">
    <property type="component" value="Unassembled WGS sequence"/>
</dbReference>
<keyword evidence="2" id="KW-0342">GTP-binding</keyword>
<dbReference type="InterPro" id="IPR000897">
    <property type="entry name" value="SRP54_GTPase_dom"/>
</dbReference>
<evidence type="ECO:0000313" key="5">
    <source>
        <dbReference type="Proteomes" id="UP001144110"/>
    </source>
</evidence>
<dbReference type="Pfam" id="PF00448">
    <property type="entry name" value="SRP54"/>
    <property type="match status" value="1"/>
</dbReference>
<evidence type="ECO:0000256" key="2">
    <source>
        <dbReference type="ARBA" id="ARBA00023134"/>
    </source>
</evidence>
<name>A0AAE3P6D5_9BACT</name>
<evidence type="ECO:0000259" key="3">
    <source>
        <dbReference type="SMART" id="SM00962"/>
    </source>
</evidence>
<organism evidence="4 5">
    <name type="scientific">Candidatus Thermodesulfobacterium syntrophicum</name>
    <dbReference type="NCBI Taxonomy" id="3060442"/>
    <lineage>
        <taxon>Bacteria</taxon>
        <taxon>Pseudomonadati</taxon>
        <taxon>Thermodesulfobacteriota</taxon>
        <taxon>Thermodesulfobacteria</taxon>
        <taxon>Thermodesulfobacteriales</taxon>
        <taxon>Thermodesulfobacteriaceae</taxon>
        <taxon>Thermodesulfobacterium</taxon>
    </lineage>
</organism>